<feature type="region of interest" description="Disordered" evidence="1">
    <location>
        <begin position="931"/>
        <end position="1479"/>
    </location>
</feature>
<evidence type="ECO:0000256" key="1">
    <source>
        <dbReference type="SAM" id="MobiDB-lite"/>
    </source>
</evidence>
<reference evidence="3" key="1">
    <citation type="submission" date="2020-10" db="EMBL/GenBank/DDBJ databases">
        <authorList>
            <person name="Kikuchi T."/>
        </authorList>
    </citation>
    <scope>NUCLEOTIDE SEQUENCE</scope>
    <source>
        <strain evidence="3">NKZ352</strain>
    </source>
</reference>
<dbReference type="EMBL" id="CAJGYM010000003">
    <property type="protein sequence ID" value="CAD6185829.1"/>
    <property type="molecule type" value="Genomic_DNA"/>
</dbReference>
<accession>A0A8S1GRE3</accession>
<feature type="region of interest" description="Disordered" evidence="1">
    <location>
        <begin position="177"/>
        <end position="204"/>
    </location>
</feature>
<feature type="compositionally biased region" description="Acidic residues" evidence="1">
    <location>
        <begin position="1011"/>
        <end position="1031"/>
    </location>
</feature>
<feature type="region of interest" description="Disordered" evidence="1">
    <location>
        <begin position="1816"/>
        <end position="1853"/>
    </location>
</feature>
<feature type="compositionally biased region" description="Polar residues" evidence="1">
    <location>
        <begin position="647"/>
        <end position="656"/>
    </location>
</feature>
<feature type="compositionally biased region" description="Basic and acidic residues" evidence="1">
    <location>
        <begin position="1100"/>
        <end position="1116"/>
    </location>
</feature>
<feature type="compositionally biased region" description="Basic and acidic residues" evidence="1">
    <location>
        <begin position="1134"/>
        <end position="1149"/>
    </location>
</feature>
<keyword evidence="4" id="KW-1185">Reference proteome</keyword>
<feature type="region of interest" description="Disordered" evidence="1">
    <location>
        <begin position="266"/>
        <end position="337"/>
    </location>
</feature>
<feature type="compositionally biased region" description="Basic and acidic residues" evidence="1">
    <location>
        <begin position="715"/>
        <end position="728"/>
    </location>
</feature>
<feature type="compositionally biased region" description="Basic and acidic residues" evidence="1">
    <location>
        <begin position="1338"/>
        <end position="1347"/>
    </location>
</feature>
<feature type="compositionally biased region" description="Basic and acidic residues" evidence="1">
    <location>
        <begin position="1032"/>
        <end position="1041"/>
    </location>
</feature>
<feature type="compositionally biased region" description="Low complexity" evidence="1">
    <location>
        <begin position="750"/>
        <end position="759"/>
    </location>
</feature>
<evidence type="ECO:0000313" key="4">
    <source>
        <dbReference type="Proteomes" id="UP000835052"/>
    </source>
</evidence>
<feature type="compositionally biased region" description="Basic and acidic residues" evidence="1">
    <location>
        <begin position="973"/>
        <end position="983"/>
    </location>
</feature>
<gene>
    <name evidence="3" type="ORF">CAUJ_LOCUS1748</name>
</gene>
<feature type="compositionally biased region" description="Polar residues" evidence="1">
    <location>
        <begin position="1622"/>
        <end position="1631"/>
    </location>
</feature>
<feature type="region of interest" description="Disordered" evidence="1">
    <location>
        <begin position="457"/>
        <end position="583"/>
    </location>
</feature>
<feature type="compositionally biased region" description="Basic residues" evidence="1">
    <location>
        <begin position="515"/>
        <end position="525"/>
    </location>
</feature>
<dbReference type="InterPro" id="IPR013087">
    <property type="entry name" value="Znf_C2H2_type"/>
</dbReference>
<name>A0A8S1GRE3_9PELO</name>
<feature type="compositionally biased region" description="Basic and acidic residues" evidence="1">
    <location>
        <begin position="1533"/>
        <end position="1545"/>
    </location>
</feature>
<feature type="compositionally biased region" description="Basic residues" evidence="1">
    <location>
        <begin position="943"/>
        <end position="954"/>
    </location>
</feature>
<feature type="compositionally biased region" description="Basic and acidic residues" evidence="1">
    <location>
        <begin position="1559"/>
        <end position="1572"/>
    </location>
</feature>
<feature type="region of interest" description="Disordered" evidence="1">
    <location>
        <begin position="380"/>
        <end position="425"/>
    </location>
</feature>
<dbReference type="PROSITE" id="PS00028">
    <property type="entry name" value="ZINC_FINGER_C2H2_1"/>
    <property type="match status" value="1"/>
</dbReference>
<feature type="region of interest" description="Disordered" evidence="1">
    <location>
        <begin position="1509"/>
        <end position="1671"/>
    </location>
</feature>
<evidence type="ECO:0000313" key="3">
    <source>
        <dbReference type="EMBL" id="CAD6185829.1"/>
    </source>
</evidence>
<feature type="compositionally biased region" description="Basic and acidic residues" evidence="1">
    <location>
        <begin position="931"/>
        <end position="942"/>
    </location>
</feature>
<proteinExistence type="predicted"/>
<feature type="region of interest" description="Disordered" evidence="1">
    <location>
        <begin position="745"/>
        <end position="769"/>
    </location>
</feature>
<feature type="compositionally biased region" description="Acidic residues" evidence="1">
    <location>
        <begin position="1452"/>
        <end position="1471"/>
    </location>
</feature>
<dbReference type="Proteomes" id="UP000835052">
    <property type="component" value="Unassembled WGS sequence"/>
</dbReference>
<feature type="domain" description="C2H2-type" evidence="2">
    <location>
        <begin position="2111"/>
        <end position="2132"/>
    </location>
</feature>
<feature type="compositionally biased region" description="Basic and acidic residues" evidence="1">
    <location>
        <begin position="679"/>
        <end position="688"/>
    </location>
</feature>
<feature type="compositionally biased region" description="Polar residues" evidence="1">
    <location>
        <begin position="1650"/>
        <end position="1671"/>
    </location>
</feature>
<feature type="compositionally biased region" description="Acidic residues" evidence="1">
    <location>
        <begin position="1392"/>
        <end position="1410"/>
    </location>
</feature>
<feature type="compositionally biased region" description="Basic and acidic residues" evidence="1">
    <location>
        <begin position="1197"/>
        <end position="1233"/>
    </location>
</feature>
<feature type="compositionally biased region" description="Polar residues" evidence="1">
    <location>
        <begin position="1286"/>
        <end position="1295"/>
    </location>
</feature>
<feature type="compositionally biased region" description="Acidic residues" evidence="1">
    <location>
        <begin position="1042"/>
        <end position="1052"/>
    </location>
</feature>
<feature type="region of interest" description="Disordered" evidence="1">
    <location>
        <begin position="614"/>
        <end position="728"/>
    </location>
</feature>
<feature type="region of interest" description="Disordered" evidence="1">
    <location>
        <begin position="1910"/>
        <end position="1950"/>
    </location>
</feature>
<feature type="region of interest" description="Disordered" evidence="1">
    <location>
        <begin position="1964"/>
        <end position="1990"/>
    </location>
</feature>
<feature type="compositionally biased region" description="Basic residues" evidence="1">
    <location>
        <begin position="569"/>
        <end position="579"/>
    </location>
</feature>
<comment type="caution">
    <text evidence="3">The sequence shown here is derived from an EMBL/GenBank/DDBJ whole genome shotgun (WGS) entry which is preliminary data.</text>
</comment>
<feature type="compositionally biased region" description="Basic and acidic residues" evidence="1">
    <location>
        <begin position="297"/>
        <end position="310"/>
    </location>
</feature>
<evidence type="ECO:0000259" key="2">
    <source>
        <dbReference type="PROSITE" id="PS00028"/>
    </source>
</evidence>
<feature type="compositionally biased region" description="Basic and acidic residues" evidence="1">
    <location>
        <begin position="991"/>
        <end position="1010"/>
    </location>
</feature>
<feature type="compositionally biased region" description="Acidic residues" evidence="1">
    <location>
        <begin position="1520"/>
        <end position="1532"/>
    </location>
</feature>
<feature type="compositionally biased region" description="Acidic residues" evidence="1">
    <location>
        <begin position="1582"/>
        <end position="1599"/>
    </location>
</feature>
<sequence length="2190" mass="240778">MMSCTDFYDIFDTLEWLRNLKSTVNDFKNEYKEVGIALRMCPLENRRKKSSERVSQQIKKLTSGLLIFHVLEKYEEAKKILEAFIATSEENEVISDLKMKAAEIMRTIENFYTIWRNSPKSDQIFEELENRKKLMEVIVEQLLPVFESVVKEKYSEEVATYSQDELREEGVLKVQAVSQQQTARETRKRAGSPEAGPSSKIPCHRREETGGVACLRSPRTRHYLFHYSADTSARCNPQIFSLFPIFCTLQVVKKTVRAETGNLFEESQAGSSGAELAEPTPVEERTAAPMEIPEASSEDREHVKEADVESKLSSAKTFRNPPLFEESEDAQGPSTSRLPEAIRATAAGPEEHGEASTSSVPAASVAPIQIGAVNLESHKKAVQKNAKEPSKPTRSPVPTRAAKATASKVFKRVAADGPVKPKPNRRYLTEGELRGVVSRYQNGIPIKDIAQQFGISVGKADENKPGEAPVQPKNKRGAPKKILAPVEDAENDEGNVDANGLEEAPSQQETEKERRAPKKRGPKPRRAAELAEAAPVEDGPDASENQPEAPVAEAEIDQAGPSTLPTAPVRKRKIQRKKRGDNLKVYREEQKKLKEAAKFEAVARARARAQAEARAQAQAEAEARARVQAEARAQARAVAEARAQAETLEQVSSTSEGIEEVAAVHDASEAGGSSSGGEGKVRDKRNLAPEEDDEGHPQLKRQRRNQNEEPLEDDVSSRQVERDLEREQEVGQAVFDYEHCRQGHSALVPRQQRQSSSSSGCGGENDGGFKNVVKVNEVVRNEKEGSETALVGCDTLQTSPDQDVLKKSNEVLENGAGDEKHGTQSCEEESCGEKYKQTVEEAAENGEKISPIKIVVGNAIENAENDDSLLVLEQVQEFDGLNEPMETLKYLRDGSDIAKRYDGAFREKMKLGLLEQSKKVLAKIMSWVEKKGEQGMRKLENKKGRKDKKKSRIVGRKEGKKENDDDDEDGEEEHQSVARREEVEQQGGQEGQEKEGKEQVVDRQPEGREEGELETSDDDDGEDVEQEEEEEREGRVVREEEGEKEMEVEEAQEQAVQEEREEQEVVEQGCEVVTGEDEEEPEVVAQPREEQQEEGNLGKLGEEHEQEREREKEREQGPSAAESGFLGLETGPPENEKSDRPQSSHAREAEGEEEEENLGHEEGPSSVGNGSLQLGKEFLEKNQPRYEAGGEEEGEDVPEKRDSSARNEQEKRMENEIQEKLPTRDGGEGRGGEAMEEEEGVEEAVGTGEGASSDGERSRHGNELLQKESNVPSDEAGGEDRERRSSLNGKDQQGVTEGEEQGNPQTREGEEEGAQNEPLELQNGLPEKSGSSRLSVGDGEKRQQGGEHEEEVVLEDEQVVEGGNREAVEEQGGEEQQQQQQQEKEGGGVEAVGEEDVDEEEDEQEVEEGSGEAMEKEVLVAVEQLLEAVEEQGGEEQQQQQQEKEGGGLEAVGEEDVDEEGDEEEDEEEVEGGSGEALEKEVLVAVEQLLEAVEELEVEQEVRAVDEVQNQQLQQGGHEEDVDVEAVEEEEGEAVRIEEGERPRLENGVQAIENNHPSDGARGEEEGQRGEATELPQIGQELMEEVEESEAPQSSDEEGSALTNMVPDEIEPEEVGNKGPVPSQSHDNGSPVSGYEELSNSGEVPPKNPLTRSSQVPANEVVSSPANSVHRSCSVLRDFEREKRQLATFSRDLGYECQPGPSYAYPTNTDFVQSYQRSVDRNAIDFFKQTGSFSTNAAGQGLVSGGSLATAAGLQEPMGNPRRRKSTPRKLISNNFDIDFLMTNHSVEEQAQERVPETSTPQVVKMKDGVAVLAQPRKQRNQPPRAVPLTLDQASSSGASSSRQPESVASLDDMPGGSGTFFNHVAKVENFTFETVRPVCALFSLVDFRKRRSCRIVVSACLRLSVPSPPSPGTVPLALDQASSSGASSSRQPQIVASPDDMPGGSGRFFDPVQQPWTVPLALDQASSSGASSSRQPQIVASPDDMPGGSGRFFDPVQQPWAVPLALDQASSSGASSSRQPQIVASPDDMPGGSGRFFDPVQQAIALLQPNGGLYQPGPAEETAPNWSFARESTRNGLFYYELPPSAQKTKKLEGPDDQRKRRQRVKKFACLICQKPYVDPTRIDQHSEKAHKVTDLSSLLGAFYDNQGMINRISDAVTQQAATAGFDNVAPLAYLPIAPYLPQIFPPNF</sequence>
<feature type="compositionally biased region" description="Acidic residues" evidence="1">
    <location>
        <begin position="1348"/>
        <end position="1359"/>
    </location>
</feature>
<organism evidence="3 4">
    <name type="scientific">Caenorhabditis auriculariae</name>
    <dbReference type="NCBI Taxonomy" id="2777116"/>
    <lineage>
        <taxon>Eukaryota</taxon>
        <taxon>Metazoa</taxon>
        <taxon>Ecdysozoa</taxon>
        <taxon>Nematoda</taxon>
        <taxon>Chromadorea</taxon>
        <taxon>Rhabditida</taxon>
        <taxon>Rhabditina</taxon>
        <taxon>Rhabditomorpha</taxon>
        <taxon>Rhabditoidea</taxon>
        <taxon>Rhabditidae</taxon>
        <taxon>Peloderinae</taxon>
        <taxon>Caenorhabditis</taxon>
    </lineage>
</organism>
<feature type="compositionally biased region" description="Basic and acidic residues" evidence="1">
    <location>
        <begin position="1254"/>
        <end position="1266"/>
    </location>
</feature>
<protein>
    <recommendedName>
        <fullName evidence="2">C2H2-type domain-containing protein</fullName>
    </recommendedName>
</protein>
<feature type="compositionally biased region" description="Low complexity" evidence="1">
    <location>
        <begin position="630"/>
        <end position="646"/>
    </location>
</feature>